<sequence length="565" mass="61122">MLSAFLAAATAGAFLPSAPEPQPVFGPELPPSLSFSHQLWSTLASCRPAPSPKAASHRPAPPLAALAPLLDPCSPSGAPLSLVSLPTLASLLRAHALALFCALRAHPRGPITEREREALEAFKPKDLGLAGQALTELFAALGGSEDVRFSSGFVQNDAKEDPAGLEGFALRRVDWSEALEAERETRGWVLQDGAWDGEDPDTGLFSMLERALEKNEKGRKGGASVGDLATVGAAGQMFGRAESHPCLVVVGSRHQLDDPASSELNYNLVLSAAMRDSWDALEDQIWQQLTDNIDLPKDLFRPMAQKEGDVQKWRLLALDEFHKADTIQAAFVHPSGWIDPDSVHRLVRVKRTNAEEETHDRNPAAEPRPLLLVSTVPLGAGRQGSVFRAMCAPPAAPLAIKYSLSTSHALKLVREEGDRLSRLTVPGGALESVAPPFEGSFRVQGSPFGGETHALVMAEWGEAVKSWKDVPQDAVDDFLDRIYDMHLTHNVSHGSMWARNILLRHDYPTAGKAELRLVDWARASEDHYGVPCAKLVLGCPTLTKLENAIEKDEAVCSHCHRGSAC</sequence>
<dbReference type="EMBL" id="BQKY01000013">
    <property type="protein sequence ID" value="GJN93102.1"/>
    <property type="molecule type" value="Genomic_DNA"/>
</dbReference>
<name>A0AAV5GUS3_9BASI</name>
<accession>A0AAV5GUS3</accession>
<evidence type="ECO:0000313" key="1">
    <source>
        <dbReference type="EMBL" id="GJN93102.1"/>
    </source>
</evidence>
<protein>
    <recommendedName>
        <fullName evidence="3">Protein kinase domain-containing protein</fullName>
    </recommendedName>
</protein>
<keyword evidence="2" id="KW-1185">Reference proteome</keyword>
<gene>
    <name evidence="1" type="ORF">Rhopal_006147-T1</name>
</gene>
<organism evidence="1 2">
    <name type="scientific">Rhodotorula paludigena</name>
    <dbReference type="NCBI Taxonomy" id="86838"/>
    <lineage>
        <taxon>Eukaryota</taxon>
        <taxon>Fungi</taxon>
        <taxon>Dikarya</taxon>
        <taxon>Basidiomycota</taxon>
        <taxon>Pucciniomycotina</taxon>
        <taxon>Microbotryomycetes</taxon>
        <taxon>Sporidiobolales</taxon>
        <taxon>Sporidiobolaceae</taxon>
        <taxon>Rhodotorula</taxon>
    </lineage>
</organism>
<evidence type="ECO:0008006" key="3">
    <source>
        <dbReference type="Google" id="ProtNLM"/>
    </source>
</evidence>
<proteinExistence type="predicted"/>
<dbReference type="AlphaFoldDB" id="A0AAV5GUS3"/>
<evidence type="ECO:0000313" key="2">
    <source>
        <dbReference type="Proteomes" id="UP001342314"/>
    </source>
</evidence>
<dbReference type="Proteomes" id="UP001342314">
    <property type="component" value="Unassembled WGS sequence"/>
</dbReference>
<reference evidence="1 2" key="1">
    <citation type="submission" date="2021-12" db="EMBL/GenBank/DDBJ databases">
        <title>High titer production of polyol ester of fatty acids by Rhodotorula paludigena BS15 towards product separation-free biomass refinery.</title>
        <authorList>
            <person name="Mano J."/>
            <person name="Ono H."/>
            <person name="Tanaka T."/>
            <person name="Naito K."/>
            <person name="Sushida H."/>
            <person name="Ike M."/>
            <person name="Tokuyasu K."/>
            <person name="Kitaoka M."/>
        </authorList>
    </citation>
    <scope>NUCLEOTIDE SEQUENCE [LARGE SCALE GENOMIC DNA]</scope>
    <source>
        <strain evidence="1 2">BS15</strain>
    </source>
</reference>
<comment type="caution">
    <text evidence="1">The sequence shown here is derived from an EMBL/GenBank/DDBJ whole genome shotgun (WGS) entry which is preliminary data.</text>
</comment>